<comment type="caution">
    <text evidence="3">The sequence shown here is derived from an EMBL/GenBank/DDBJ whole genome shotgun (WGS) entry which is preliminary data.</text>
</comment>
<keyword evidence="4" id="KW-1185">Reference proteome</keyword>
<dbReference type="SUPFAM" id="SSF140361">
    <property type="entry name" value="MIT domain-like"/>
    <property type="match status" value="1"/>
</dbReference>
<dbReference type="EMBL" id="VDMD01000015">
    <property type="protein sequence ID" value="TRM61753.1"/>
    <property type="molecule type" value="Genomic_DNA"/>
</dbReference>
<dbReference type="Proteomes" id="UP000320762">
    <property type="component" value="Unassembled WGS sequence"/>
</dbReference>
<dbReference type="PANTHER" id="PTHR40130:SF1">
    <property type="entry name" value="SPINDLE POLE BODY-ASSOCIATED PROTEIN CUT12 DOMAIN-CONTAINING PROTEIN"/>
    <property type="match status" value="1"/>
</dbReference>
<dbReference type="PANTHER" id="PTHR40130">
    <property type="entry name" value="EXPRESSED PROTEIN"/>
    <property type="match status" value="1"/>
</dbReference>
<feature type="compositionally biased region" description="Low complexity" evidence="2">
    <location>
        <begin position="405"/>
        <end position="415"/>
    </location>
</feature>
<evidence type="ECO:0000313" key="3">
    <source>
        <dbReference type="EMBL" id="TRM61753.1"/>
    </source>
</evidence>
<proteinExistence type="predicted"/>
<evidence type="ECO:0000256" key="1">
    <source>
        <dbReference type="SAM" id="Coils"/>
    </source>
</evidence>
<dbReference type="STRING" id="97359.A0A550CAD2"/>
<feature type="coiled-coil region" evidence="1">
    <location>
        <begin position="265"/>
        <end position="292"/>
    </location>
</feature>
<keyword evidence="1" id="KW-0175">Coiled coil</keyword>
<feature type="region of interest" description="Disordered" evidence="2">
    <location>
        <begin position="317"/>
        <end position="352"/>
    </location>
</feature>
<dbReference type="OrthoDB" id="3197614at2759"/>
<feature type="coiled-coil region" evidence="1">
    <location>
        <begin position="355"/>
        <end position="389"/>
    </location>
</feature>
<sequence>MSAHNDAPLRAAHQHAANADELFGQGLIVAAMEEHSKAAEAYVAAADRSNDEAAKRTLNLLHNEQRKSEKDLQRKIEKLKQDGKDPTLPQKPEPRPPPSSYAGPRSAPSPPPSRPMSDSQNTVDESFMVLAGQRSDPGDAFNQFWNIMQGMLDNLSQPVAFATAPLEAPGARSPHRKLQRDGSLSSDTDGEENMMSRLTKRLGMSRPSTLAHELQRPPANTFQGDTDNDWSESDEANGPCTAESLSGSFLFIPSENEPSPLEKENAALKSAVDAMRQQMETLKQQLEVRKQHELQLRDSVYHATREAHRIMGGMSATQQLAPPPQRPADMGSMVVNQPAVPPGREVPPGMLTGREAQYAKRVKELEEELRTAKAENEKQKASLVKYKEKWDKLKESARRKKEAKAAAGAVKQPIAEDPEAEEQAEREQQAE</sequence>
<feature type="region of interest" description="Disordered" evidence="2">
    <location>
        <begin position="167"/>
        <end position="193"/>
    </location>
</feature>
<feature type="region of interest" description="Disordered" evidence="2">
    <location>
        <begin position="394"/>
        <end position="431"/>
    </location>
</feature>
<name>A0A550CAD2_9AGAR</name>
<evidence type="ECO:0000256" key="2">
    <source>
        <dbReference type="SAM" id="MobiDB-lite"/>
    </source>
</evidence>
<reference evidence="3 4" key="1">
    <citation type="journal article" date="2019" name="New Phytol.">
        <title>Comparative genomics reveals unique wood-decay strategies and fruiting body development in the Schizophyllaceae.</title>
        <authorList>
            <person name="Almasi E."/>
            <person name="Sahu N."/>
            <person name="Krizsan K."/>
            <person name="Balint B."/>
            <person name="Kovacs G.M."/>
            <person name="Kiss B."/>
            <person name="Cseklye J."/>
            <person name="Drula E."/>
            <person name="Henrissat B."/>
            <person name="Nagy I."/>
            <person name="Chovatia M."/>
            <person name="Adam C."/>
            <person name="LaButti K."/>
            <person name="Lipzen A."/>
            <person name="Riley R."/>
            <person name="Grigoriev I.V."/>
            <person name="Nagy L.G."/>
        </authorList>
    </citation>
    <scope>NUCLEOTIDE SEQUENCE [LARGE SCALE GENOMIC DNA]</scope>
    <source>
        <strain evidence="3 4">NL-1724</strain>
    </source>
</reference>
<dbReference type="Gene3D" id="1.20.58.80">
    <property type="entry name" value="Phosphotransferase system, lactose/cellobiose-type IIA subunit"/>
    <property type="match status" value="1"/>
</dbReference>
<evidence type="ECO:0000313" key="4">
    <source>
        <dbReference type="Proteomes" id="UP000320762"/>
    </source>
</evidence>
<accession>A0A550CAD2</accession>
<feature type="region of interest" description="Disordered" evidence="2">
    <location>
        <begin position="55"/>
        <end position="120"/>
    </location>
</feature>
<dbReference type="AlphaFoldDB" id="A0A550CAD2"/>
<feature type="region of interest" description="Disordered" evidence="2">
    <location>
        <begin position="217"/>
        <end position="244"/>
    </location>
</feature>
<feature type="compositionally biased region" description="Acidic residues" evidence="2">
    <location>
        <begin position="226"/>
        <end position="235"/>
    </location>
</feature>
<feature type="compositionally biased region" description="Pro residues" evidence="2">
    <location>
        <begin position="89"/>
        <end position="99"/>
    </location>
</feature>
<feature type="compositionally biased region" description="Basic and acidic residues" evidence="2">
    <location>
        <begin position="63"/>
        <end position="85"/>
    </location>
</feature>
<organism evidence="3 4">
    <name type="scientific">Schizophyllum amplum</name>
    <dbReference type="NCBI Taxonomy" id="97359"/>
    <lineage>
        <taxon>Eukaryota</taxon>
        <taxon>Fungi</taxon>
        <taxon>Dikarya</taxon>
        <taxon>Basidiomycota</taxon>
        <taxon>Agaricomycotina</taxon>
        <taxon>Agaricomycetes</taxon>
        <taxon>Agaricomycetidae</taxon>
        <taxon>Agaricales</taxon>
        <taxon>Schizophyllaceae</taxon>
        <taxon>Schizophyllum</taxon>
    </lineage>
</organism>
<protein>
    <submittedName>
        <fullName evidence="3">Uncharacterized protein</fullName>
    </submittedName>
</protein>
<gene>
    <name evidence="3" type="ORF">BD626DRAFT_548911</name>
</gene>